<dbReference type="EMBL" id="JBHMCA010000090">
    <property type="protein sequence ID" value="MFB9451709.1"/>
    <property type="molecule type" value="Genomic_DNA"/>
</dbReference>
<sequence length="96" mass="9961">MHDRLGLTAASAARRHISRSGTSATRVTNVAAGGSDWIGRAVSGRPAFAFLLAAKLLFGLLDHPTGRAASKPAPTKGRQRTPLPAHCCAVPPHTVT</sequence>
<reference evidence="2 3" key="1">
    <citation type="submission" date="2024-09" db="EMBL/GenBank/DDBJ databases">
        <authorList>
            <person name="Sun Q."/>
            <person name="Mori K."/>
        </authorList>
    </citation>
    <scope>NUCLEOTIDE SEQUENCE [LARGE SCALE GENOMIC DNA]</scope>
    <source>
        <strain evidence="2 3">JCM 3307</strain>
    </source>
</reference>
<accession>A0ABV5MS54</accession>
<evidence type="ECO:0000256" key="1">
    <source>
        <dbReference type="SAM" id="MobiDB-lite"/>
    </source>
</evidence>
<evidence type="ECO:0000313" key="3">
    <source>
        <dbReference type="Proteomes" id="UP001589608"/>
    </source>
</evidence>
<name>A0ABV5MS54_9ACTN</name>
<feature type="region of interest" description="Disordered" evidence="1">
    <location>
        <begin position="67"/>
        <end position="96"/>
    </location>
</feature>
<evidence type="ECO:0000313" key="2">
    <source>
        <dbReference type="EMBL" id="MFB9451709.1"/>
    </source>
</evidence>
<comment type="caution">
    <text evidence="2">The sequence shown here is derived from an EMBL/GenBank/DDBJ whole genome shotgun (WGS) entry which is preliminary data.</text>
</comment>
<keyword evidence="3" id="KW-1185">Reference proteome</keyword>
<protein>
    <submittedName>
        <fullName evidence="2">Uncharacterized protein</fullName>
    </submittedName>
</protein>
<proteinExistence type="predicted"/>
<organism evidence="2 3">
    <name type="scientific">Dactylosporangium vinaceum</name>
    <dbReference type="NCBI Taxonomy" id="53362"/>
    <lineage>
        <taxon>Bacteria</taxon>
        <taxon>Bacillati</taxon>
        <taxon>Actinomycetota</taxon>
        <taxon>Actinomycetes</taxon>
        <taxon>Micromonosporales</taxon>
        <taxon>Micromonosporaceae</taxon>
        <taxon>Dactylosporangium</taxon>
    </lineage>
</organism>
<dbReference type="Proteomes" id="UP001589608">
    <property type="component" value="Unassembled WGS sequence"/>
</dbReference>
<gene>
    <name evidence="2" type="ORF">ACFFTR_52350</name>
</gene>
<dbReference type="RefSeq" id="WP_223104073.1">
    <property type="nucleotide sequence ID" value="NZ_CP061913.1"/>
</dbReference>